<proteinExistence type="predicted"/>
<dbReference type="EMBL" id="CDPU01000095">
    <property type="protein sequence ID" value="CEO57315.1"/>
    <property type="molecule type" value="Genomic_DNA"/>
</dbReference>
<gene>
    <name evidence="7" type="ORF">BN869_000013373_1</name>
</gene>
<evidence type="ECO:0000256" key="6">
    <source>
        <dbReference type="SAM" id="Phobius"/>
    </source>
</evidence>
<evidence type="ECO:0000256" key="3">
    <source>
        <dbReference type="ARBA" id="ARBA00022692"/>
    </source>
</evidence>
<dbReference type="InterPro" id="IPR011701">
    <property type="entry name" value="MFS"/>
</dbReference>
<dbReference type="GO" id="GO:0022857">
    <property type="term" value="F:transmembrane transporter activity"/>
    <property type="evidence" value="ECO:0007669"/>
    <property type="project" value="InterPro"/>
</dbReference>
<keyword evidence="4 6" id="KW-1133">Transmembrane helix</keyword>
<sequence>MAVTYLFQFLDKSVLGFTAIMGLREDLSKAGTDFSWAIWGVALILTTVCFNTSGLLANRFFLGVAEAAVAPGLSIIISMWYKRSEQPLRHGAWFLGNTVAGIFGGLFAYGIGHIQSIPAWKAVFIIFGAITIAWGVILFKLLPDVPSKSWFLTEEERLEAIVRIKENMTGIKSNKVQWYQCHEALLDIKLWLLVLIQLAYNIVNGGVQSYSNGEQFGSIIIDGMGFSVLNTLLVRTIAYSFQGVFVVLATTLTTYIPNIHTYVITFSMLIAIAGSAMIRQIDSQNSWARLMGYCLCMAYTINFPIVLAMSSANFGGFTKRLLLTRWLTILQLFIAYCTSNIIGPQLFFAREAPTYKPGFFSLMVCFAIATVACLALRFYPIFENRRQDQAGFDDSTLPSDALDIKMMDKTDKEIKKFRYVY</sequence>
<feature type="transmembrane region" description="Helical" evidence="6">
    <location>
        <begin position="326"/>
        <end position="347"/>
    </location>
</feature>
<feature type="transmembrane region" description="Helical" evidence="6">
    <location>
        <begin position="259"/>
        <end position="278"/>
    </location>
</feature>
<keyword evidence="3 6" id="KW-0812">Transmembrane</keyword>
<evidence type="ECO:0000256" key="1">
    <source>
        <dbReference type="ARBA" id="ARBA00004141"/>
    </source>
</evidence>
<dbReference type="Pfam" id="PF07690">
    <property type="entry name" value="MFS_1"/>
    <property type="match status" value="1"/>
</dbReference>
<feature type="transmembrane region" description="Helical" evidence="6">
    <location>
        <begin position="290"/>
        <end position="314"/>
    </location>
</feature>
<comment type="subcellular location">
    <subcellularLocation>
        <location evidence="1">Membrane</location>
        <topology evidence="1">Multi-pass membrane protein</topology>
    </subcellularLocation>
</comment>
<keyword evidence="2" id="KW-0813">Transport</keyword>
<evidence type="ECO:0000256" key="4">
    <source>
        <dbReference type="ARBA" id="ARBA00022989"/>
    </source>
</evidence>
<keyword evidence="5 6" id="KW-0472">Membrane</keyword>
<organism evidence="7">
    <name type="scientific">Bionectria ochroleuca</name>
    <name type="common">Gliocladium roseum</name>
    <dbReference type="NCBI Taxonomy" id="29856"/>
    <lineage>
        <taxon>Eukaryota</taxon>
        <taxon>Fungi</taxon>
        <taxon>Dikarya</taxon>
        <taxon>Ascomycota</taxon>
        <taxon>Pezizomycotina</taxon>
        <taxon>Sordariomycetes</taxon>
        <taxon>Hypocreomycetidae</taxon>
        <taxon>Hypocreales</taxon>
        <taxon>Bionectriaceae</taxon>
        <taxon>Clonostachys</taxon>
    </lineage>
</organism>
<dbReference type="PANTHER" id="PTHR43791:SF103">
    <property type="entry name" value="MAJOR FACILITATOR SUPERFAMILY (MFS) PROFILE DOMAIN-CONTAINING PROTEIN-RELATED"/>
    <property type="match status" value="1"/>
</dbReference>
<evidence type="ECO:0000256" key="5">
    <source>
        <dbReference type="ARBA" id="ARBA00023136"/>
    </source>
</evidence>
<dbReference type="AlphaFoldDB" id="A0A0B7KQX7"/>
<feature type="transmembrane region" description="Helical" evidence="6">
    <location>
        <begin position="123"/>
        <end position="142"/>
    </location>
</feature>
<reference evidence="7" key="1">
    <citation type="submission" date="2015-01" db="EMBL/GenBank/DDBJ databases">
        <authorList>
            <person name="Durling Mikael"/>
        </authorList>
    </citation>
    <scope>NUCLEOTIDE SEQUENCE</scope>
</reference>
<feature type="transmembrane region" description="Helical" evidence="6">
    <location>
        <begin position="34"/>
        <end position="53"/>
    </location>
</feature>
<accession>A0A0B7KQX7</accession>
<evidence type="ECO:0000313" key="7">
    <source>
        <dbReference type="EMBL" id="CEO57315.1"/>
    </source>
</evidence>
<feature type="transmembrane region" description="Helical" evidence="6">
    <location>
        <begin position="93"/>
        <end position="111"/>
    </location>
</feature>
<dbReference type="Gene3D" id="1.20.1250.20">
    <property type="entry name" value="MFS general substrate transporter like domains"/>
    <property type="match status" value="1"/>
</dbReference>
<name>A0A0B7KQX7_BIOOC</name>
<evidence type="ECO:0000256" key="2">
    <source>
        <dbReference type="ARBA" id="ARBA00022448"/>
    </source>
</evidence>
<dbReference type="PANTHER" id="PTHR43791">
    <property type="entry name" value="PERMEASE-RELATED"/>
    <property type="match status" value="1"/>
</dbReference>
<feature type="transmembrane region" description="Helical" evidence="6">
    <location>
        <begin position="60"/>
        <end position="81"/>
    </location>
</feature>
<protein>
    <recommendedName>
        <fullName evidence="8">Major facilitator superfamily (MFS) profile domain-containing protein</fullName>
    </recommendedName>
</protein>
<evidence type="ECO:0008006" key="8">
    <source>
        <dbReference type="Google" id="ProtNLM"/>
    </source>
</evidence>
<feature type="transmembrane region" description="Helical" evidence="6">
    <location>
        <begin position="359"/>
        <end position="379"/>
    </location>
</feature>
<feature type="transmembrane region" description="Helical" evidence="6">
    <location>
        <begin position="232"/>
        <end position="252"/>
    </location>
</feature>
<dbReference type="InterPro" id="IPR036259">
    <property type="entry name" value="MFS_trans_sf"/>
</dbReference>
<dbReference type="SUPFAM" id="SSF103473">
    <property type="entry name" value="MFS general substrate transporter"/>
    <property type="match status" value="1"/>
</dbReference>
<dbReference type="GO" id="GO:0016020">
    <property type="term" value="C:membrane"/>
    <property type="evidence" value="ECO:0007669"/>
    <property type="project" value="UniProtKB-SubCell"/>
</dbReference>